<name>A0A074MZD1_9SPHN</name>
<protein>
    <recommendedName>
        <fullName evidence="2">Basal-body rod modification protein FlgD</fullName>
    </recommendedName>
</protein>
<dbReference type="Pfam" id="PF03963">
    <property type="entry name" value="FlgD"/>
    <property type="match status" value="1"/>
</dbReference>
<dbReference type="PATRIC" id="fig|39960.10.peg.300"/>
<comment type="caution">
    <text evidence="6">The sequence shown here is derived from an EMBL/GenBank/DDBJ whole genome shotgun (WGS) entry which is preliminary data.</text>
</comment>
<accession>A0A074MZD1</accession>
<evidence type="ECO:0000256" key="3">
    <source>
        <dbReference type="ARBA" id="ARBA00022795"/>
    </source>
</evidence>
<comment type="function">
    <text evidence="4">Required for flagellar hook formation. May act as a scaffolding protein.</text>
</comment>
<dbReference type="InterPro" id="IPR005648">
    <property type="entry name" value="FlgD"/>
</dbReference>
<evidence type="ECO:0000256" key="5">
    <source>
        <dbReference type="SAM" id="MobiDB-lite"/>
    </source>
</evidence>
<evidence type="ECO:0000256" key="4">
    <source>
        <dbReference type="ARBA" id="ARBA00024746"/>
    </source>
</evidence>
<dbReference type="OrthoDB" id="9785233at2"/>
<feature type="region of interest" description="Disordered" evidence="5">
    <location>
        <begin position="1"/>
        <end position="27"/>
    </location>
</feature>
<dbReference type="EMBL" id="JMIX01000011">
    <property type="protein sequence ID" value="KEO90992.1"/>
    <property type="molecule type" value="Genomic_DNA"/>
</dbReference>
<keyword evidence="3" id="KW-1005">Bacterial flagellum biogenesis</keyword>
<evidence type="ECO:0000313" key="6">
    <source>
        <dbReference type="EMBL" id="KEO90992.1"/>
    </source>
</evidence>
<dbReference type="RefSeq" id="WP_034905611.1">
    <property type="nucleotide sequence ID" value="NZ_CP017057.1"/>
</dbReference>
<dbReference type="Proteomes" id="UP000027866">
    <property type="component" value="Unassembled WGS sequence"/>
</dbReference>
<sequence length="99" mass="10586">MNTVNSQTSNPVLDRLNTPSRLSGAGGLGSLDQADFMRLLTTQLSFQDPLEPVNNEAMLAQMAQFSTLAATSESTATLDEISAKLDRLIEVQSGTGRMP</sequence>
<reference evidence="6 7" key="1">
    <citation type="submission" date="2014-04" db="EMBL/GenBank/DDBJ databases">
        <title>A comprehensive comparison of genomes of Erythrobacter spp. Strains.</title>
        <authorList>
            <person name="Zheng Q."/>
        </authorList>
    </citation>
    <scope>NUCLEOTIDE SEQUENCE [LARGE SCALE GENOMIC DNA]</scope>
    <source>
        <strain evidence="6 7">DSM 8509</strain>
    </source>
</reference>
<organism evidence="6 7">
    <name type="scientific">Erythrobacter litoralis</name>
    <dbReference type="NCBI Taxonomy" id="39960"/>
    <lineage>
        <taxon>Bacteria</taxon>
        <taxon>Pseudomonadati</taxon>
        <taxon>Pseudomonadota</taxon>
        <taxon>Alphaproteobacteria</taxon>
        <taxon>Sphingomonadales</taxon>
        <taxon>Erythrobacteraceae</taxon>
        <taxon>Erythrobacter/Porphyrobacter group</taxon>
        <taxon>Erythrobacter</taxon>
    </lineage>
</organism>
<evidence type="ECO:0000256" key="1">
    <source>
        <dbReference type="ARBA" id="ARBA00010577"/>
    </source>
</evidence>
<keyword evidence="7" id="KW-1185">Reference proteome</keyword>
<evidence type="ECO:0000313" key="7">
    <source>
        <dbReference type="Proteomes" id="UP000027866"/>
    </source>
</evidence>
<dbReference type="KEGG" id="elq:Ga0102493_111230"/>
<comment type="similarity">
    <text evidence="1">Belongs to the FlgD family.</text>
</comment>
<evidence type="ECO:0000256" key="2">
    <source>
        <dbReference type="ARBA" id="ARBA00016013"/>
    </source>
</evidence>
<gene>
    <name evidence="6" type="ORF">EH32_01315</name>
</gene>
<dbReference type="AlphaFoldDB" id="A0A074MZD1"/>
<dbReference type="GO" id="GO:0044781">
    <property type="term" value="P:bacterial-type flagellum organization"/>
    <property type="evidence" value="ECO:0007669"/>
    <property type="project" value="UniProtKB-KW"/>
</dbReference>
<feature type="compositionally biased region" description="Polar residues" evidence="5">
    <location>
        <begin position="1"/>
        <end position="11"/>
    </location>
</feature>
<proteinExistence type="inferred from homology"/>